<evidence type="ECO:0000256" key="1">
    <source>
        <dbReference type="SAM" id="Phobius"/>
    </source>
</evidence>
<reference evidence="4" key="1">
    <citation type="journal article" date="2019" name="Int. J. Syst. Evol. Microbiol.">
        <title>The Global Catalogue of Microorganisms (GCM) 10K type strain sequencing project: providing services to taxonomists for standard genome sequencing and annotation.</title>
        <authorList>
            <consortium name="The Broad Institute Genomics Platform"/>
            <consortium name="The Broad Institute Genome Sequencing Center for Infectious Disease"/>
            <person name="Wu L."/>
            <person name="Ma J."/>
        </authorList>
    </citation>
    <scope>NUCLEOTIDE SEQUENCE [LARGE SCALE GENOMIC DNA]</scope>
    <source>
        <strain evidence="4">CGMCC 1.18578</strain>
    </source>
</reference>
<keyword evidence="1" id="KW-0472">Membrane</keyword>
<accession>A0ABW0R1R7</accession>
<evidence type="ECO:0000313" key="3">
    <source>
        <dbReference type="EMBL" id="MFC5530305.1"/>
    </source>
</evidence>
<sequence length="436" mass="49980">MERKIIFNHTKENIKMKKLTTIMIAIIIMIMITALPFNKANAETDPSFKDIEKHWAKDSIIEAAKKGYVAGYPGGTFRPDNRVNVDEFITMMIRSLTAKQPNGKVTWSFEYFDKLSYPMQSSLVETTPYFDPNNVKSSTNYWADPYLDQAQRMSFFKRVDSAWGGKYNVPLTREKAAYLVMGLLAWSEHHENEMLADLAWNDIKDKADVVYTNQVIEAYIKGIVSGYPNKTFRPKGYITRAEAVALIGRIVDNSKRTPHIPDLTGKNYTSIDMPNGDTKYYVFPNAEFNKLFDALDKVNGTAPASSYVEDARVMKTYYNSKEDYDKMTYENYRGIYDFQPVVMNVGLGTSDIDFGISIDTKYSLAGYEKIYDTFVNMMFESKADQFNKIFMQKLKDRKNGTFKRVQLVINNRDVDITTVGYNGIAAYISTKLLKTK</sequence>
<keyword evidence="1" id="KW-0812">Transmembrane</keyword>
<dbReference type="PANTHER" id="PTHR43308">
    <property type="entry name" value="OUTER MEMBRANE PROTEIN ALPHA-RELATED"/>
    <property type="match status" value="1"/>
</dbReference>
<name>A0ABW0R1R7_9BACL</name>
<dbReference type="Proteomes" id="UP001596108">
    <property type="component" value="Unassembled WGS sequence"/>
</dbReference>
<feature type="domain" description="SLH" evidence="2">
    <location>
        <begin position="198"/>
        <end position="261"/>
    </location>
</feature>
<dbReference type="PROSITE" id="PS51272">
    <property type="entry name" value="SLH"/>
    <property type="match status" value="2"/>
</dbReference>
<evidence type="ECO:0000259" key="2">
    <source>
        <dbReference type="PROSITE" id="PS51272"/>
    </source>
</evidence>
<dbReference type="Pfam" id="PF00395">
    <property type="entry name" value="SLH"/>
    <property type="match status" value="2"/>
</dbReference>
<dbReference type="EMBL" id="JBHSNC010000039">
    <property type="protein sequence ID" value="MFC5530305.1"/>
    <property type="molecule type" value="Genomic_DNA"/>
</dbReference>
<dbReference type="InterPro" id="IPR001119">
    <property type="entry name" value="SLH_dom"/>
</dbReference>
<feature type="transmembrane region" description="Helical" evidence="1">
    <location>
        <begin position="20"/>
        <end position="37"/>
    </location>
</feature>
<feature type="domain" description="SLH" evidence="2">
    <location>
        <begin position="43"/>
        <end position="106"/>
    </location>
</feature>
<dbReference type="InterPro" id="IPR051465">
    <property type="entry name" value="Cell_Envelope_Struct_Comp"/>
</dbReference>
<evidence type="ECO:0000313" key="4">
    <source>
        <dbReference type="Proteomes" id="UP001596108"/>
    </source>
</evidence>
<organism evidence="3 4">
    <name type="scientific">Cohnella yongneupensis</name>
    <dbReference type="NCBI Taxonomy" id="425006"/>
    <lineage>
        <taxon>Bacteria</taxon>
        <taxon>Bacillati</taxon>
        <taxon>Bacillota</taxon>
        <taxon>Bacilli</taxon>
        <taxon>Bacillales</taxon>
        <taxon>Paenibacillaceae</taxon>
        <taxon>Cohnella</taxon>
    </lineage>
</organism>
<protein>
    <submittedName>
        <fullName evidence="3">S-layer homology domain-containing protein</fullName>
    </submittedName>
</protein>
<keyword evidence="4" id="KW-1185">Reference proteome</keyword>
<dbReference type="RefSeq" id="WP_378112251.1">
    <property type="nucleotide sequence ID" value="NZ_JBHSNC010000039.1"/>
</dbReference>
<comment type="caution">
    <text evidence="3">The sequence shown here is derived from an EMBL/GenBank/DDBJ whole genome shotgun (WGS) entry which is preliminary data.</text>
</comment>
<proteinExistence type="predicted"/>
<dbReference type="PANTHER" id="PTHR43308:SF5">
    <property type="entry name" value="S-LAYER PROTEIN _ PEPTIDOGLYCAN ENDO-BETA-N-ACETYLGLUCOSAMINIDASE"/>
    <property type="match status" value="1"/>
</dbReference>
<keyword evidence="1" id="KW-1133">Transmembrane helix</keyword>
<gene>
    <name evidence="3" type="ORF">ACFPQ4_12780</name>
</gene>